<organism evidence="2 3">
    <name type="scientific">Emticicia agri</name>
    <dbReference type="NCBI Taxonomy" id="2492393"/>
    <lineage>
        <taxon>Bacteria</taxon>
        <taxon>Pseudomonadati</taxon>
        <taxon>Bacteroidota</taxon>
        <taxon>Cytophagia</taxon>
        <taxon>Cytophagales</taxon>
        <taxon>Leadbetterellaceae</taxon>
        <taxon>Emticicia</taxon>
    </lineage>
</organism>
<dbReference type="AlphaFoldDB" id="A0A4Q5M5R5"/>
<keyword evidence="1" id="KW-0812">Transmembrane</keyword>
<accession>A0A4Q5M5R5</accession>
<keyword evidence="3" id="KW-1185">Reference proteome</keyword>
<sequence>MKERCENHQKCMQMIQAVLDGSASAAEVEHFKLHMDDCLPCIEGYKLEKSIKDALQVKMEKKCCPQSTVVDIRAKIGFGLVLLGFVVAEVKLYHLLFSC</sequence>
<dbReference type="Proteomes" id="UP000293162">
    <property type="component" value="Unassembled WGS sequence"/>
</dbReference>
<evidence type="ECO:0000313" key="2">
    <source>
        <dbReference type="EMBL" id="RYU97722.1"/>
    </source>
</evidence>
<protein>
    <recommendedName>
        <fullName evidence="4">Zinc-finger domain-containing protein</fullName>
    </recommendedName>
</protein>
<dbReference type="RefSeq" id="WP_130019067.1">
    <property type="nucleotide sequence ID" value="NZ_SEWF01000001.1"/>
</dbReference>
<dbReference type="EMBL" id="SEWF01000001">
    <property type="protein sequence ID" value="RYU97722.1"/>
    <property type="molecule type" value="Genomic_DNA"/>
</dbReference>
<reference evidence="2 3" key="1">
    <citation type="submission" date="2019-02" db="EMBL/GenBank/DDBJ databases">
        <title>Bacterial novel species Emticicia sp. 17J42-9 isolated from soil.</title>
        <authorList>
            <person name="Jung H.-Y."/>
        </authorList>
    </citation>
    <scope>NUCLEOTIDE SEQUENCE [LARGE SCALE GENOMIC DNA]</scope>
    <source>
        <strain evidence="2 3">17J42-9</strain>
    </source>
</reference>
<dbReference type="OrthoDB" id="965693at2"/>
<feature type="transmembrane region" description="Helical" evidence="1">
    <location>
        <begin position="76"/>
        <end position="96"/>
    </location>
</feature>
<name>A0A4Q5M5R5_9BACT</name>
<evidence type="ECO:0008006" key="4">
    <source>
        <dbReference type="Google" id="ProtNLM"/>
    </source>
</evidence>
<comment type="caution">
    <text evidence="2">The sequence shown here is derived from an EMBL/GenBank/DDBJ whole genome shotgun (WGS) entry which is preliminary data.</text>
</comment>
<keyword evidence="1" id="KW-1133">Transmembrane helix</keyword>
<gene>
    <name evidence="2" type="ORF">EWM59_00950</name>
</gene>
<keyword evidence="1" id="KW-0472">Membrane</keyword>
<proteinExistence type="predicted"/>
<evidence type="ECO:0000313" key="3">
    <source>
        <dbReference type="Proteomes" id="UP000293162"/>
    </source>
</evidence>
<evidence type="ECO:0000256" key="1">
    <source>
        <dbReference type="SAM" id="Phobius"/>
    </source>
</evidence>